<dbReference type="Proteomes" id="UP000826254">
    <property type="component" value="Chromosome"/>
</dbReference>
<dbReference type="InterPro" id="IPR005240">
    <property type="entry name" value="DUF389"/>
</dbReference>
<reference evidence="2 3" key="1">
    <citation type="journal article" date="2021" name="Int. J. Syst. Evol. Microbiol.">
        <title>Halobaculum halophilum sp. nov. and Halobaculum salinum sp. nov., isolated from salt lake and saline soil.</title>
        <authorList>
            <person name="Cui H.L."/>
            <person name="Shi X.W."/>
            <person name="Yin X.M."/>
            <person name="Yang X.Y."/>
            <person name="Hou J."/>
            <person name="Zhu L."/>
        </authorList>
    </citation>
    <scope>NUCLEOTIDE SEQUENCE [LARGE SCALE GENOMIC DNA]</scope>
    <source>
        <strain evidence="2 3">NBRC 109044</strain>
    </source>
</reference>
<dbReference type="KEGG" id="hmp:K6T50_09350"/>
<keyword evidence="1" id="KW-1133">Transmembrane helix</keyword>
<keyword evidence="1" id="KW-0472">Membrane</keyword>
<feature type="transmembrane region" description="Helical" evidence="1">
    <location>
        <begin position="176"/>
        <end position="198"/>
    </location>
</feature>
<dbReference type="Pfam" id="PF04087">
    <property type="entry name" value="DUF389"/>
    <property type="match status" value="1"/>
</dbReference>
<dbReference type="NCBIfam" id="TIGR00341">
    <property type="entry name" value="TIGR00341 family protein"/>
    <property type="match status" value="1"/>
</dbReference>
<feature type="transmembrane region" description="Helical" evidence="1">
    <location>
        <begin position="218"/>
        <end position="239"/>
    </location>
</feature>
<keyword evidence="1" id="KW-0812">Transmembrane</keyword>
<sequence length="442" mass="46078">MRLVQVMVPAGKRETVLSVLDDEGIDYVLSDETSGREYTAVVSFPLPTEAVEPVLAELREAGLERDAYTVVLNAETVVSKRFEELEERYAEDEEGNGDRIAREELDARASEMSPRLGAFVTMTVISTVVATAGLLLDSAAVVVGSMVIAPLIGPAMAASVGTVLDDDELFVRGVKLQVFGGVLAVTSAAAFAALLRYGRVVPFGVEEVFSIAEVRERLAPDVLSLPIALGSGVAGALSLASGVSSALVGVMIAAALVPPTAVVGIGIAWGRPGTVAGAALLVVVNFAAINFAAIATLWYKGYRPESFWRLDETRTTTLRRVGVLGVAILLSTAVLAGVTVASYQSAQFETAAHEEADALLDGDARVLDVAVTYGGFPFRQPTAVTVTVGHEPGTTPPRIGEALATRLADDAEAPLGIGEPATVDVSVRYVPVEESHAGEGSS</sequence>
<dbReference type="PANTHER" id="PTHR20992:SF9">
    <property type="entry name" value="AT15442P-RELATED"/>
    <property type="match status" value="1"/>
</dbReference>
<feature type="transmembrane region" description="Helical" evidence="1">
    <location>
        <begin position="142"/>
        <end position="164"/>
    </location>
</feature>
<feature type="transmembrane region" description="Helical" evidence="1">
    <location>
        <begin position="320"/>
        <end position="343"/>
    </location>
</feature>
<protein>
    <submittedName>
        <fullName evidence="2">TIGR00341 family protein</fullName>
    </submittedName>
</protein>
<evidence type="ECO:0000313" key="3">
    <source>
        <dbReference type="Proteomes" id="UP000826254"/>
    </source>
</evidence>
<name>A0A8T8W9S4_9EURY</name>
<accession>A0A8T8W9S4</accession>
<dbReference type="PANTHER" id="PTHR20992">
    <property type="entry name" value="AT15442P-RELATED"/>
    <property type="match status" value="1"/>
</dbReference>
<gene>
    <name evidence="2" type="ORF">K6T50_09350</name>
</gene>
<feature type="transmembrane region" description="Helical" evidence="1">
    <location>
        <begin position="246"/>
        <end position="269"/>
    </location>
</feature>
<dbReference type="AlphaFoldDB" id="A0A8T8W9S4"/>
<keyword evidence="3" id="KW-1185">Reference proteome</keyword>
<dbReference type="GeneID" id="67178346"/>
<dbReference type="RefSeq" id="WP_222606345.1">
    <property type="nucleotide sequence ID" value="NZ_CP081958.1"/>
</dbReference>
<dbReference type="EMBL" id="CP081958">
    <property type="protein sequence ID" value="QZP36524.1"/>
    <property type="molecule type" value="Genomic_DNA"/>
</dbReference>
<organism evidence="2 3">
    <name type="scientific">Halobaculum magnesiiphilum</name>
    <dbReference type="NCBI Taxonomy" id="1017351"/>
    <lineage>
        <taxon>Archaea</taxon>
        <taxon>Methanobacteriati</taxon>
        <taxon>Methanobacteriota</taxon>
        <taxon>Stenosarchaea group</taxon>
        <taxon>Halobacteria</taxon>
        <taxon>Halobacteriales</taxon>
        <taxon>Haloferacaceae</taxon>
        <taxon>Halobaculum</taxon>
    </lineage>
</organism>
<feature type="transmembrane region" description="Helical" evidence="1">
    <location>
        <begin position="275"/>
        <end position="299"/>
    </location>
</feature>
<proteinExistence type="predicted"/>
<feature type="transmembrane region" description="Helical" evidence="1">
    <location>
        <begin position="116"/>
        <end position="136"/>
    </location>
</feature>
<evidence type="ECO:0000313" key="2">
    <source>
        <dbReference type="EMBL" id="QZP36524.1"/>
    </source>
</evidence>
<evidence type="ECO:0000256" key="1">
    <source>
        <dbReference type="SAM" id="Phobius"/>
    </source>
</evidence>